<name>A0ABW3YPS5_9ACTN</name>
<dbReference type="RefSeq" id="WP_377577169.1">
    <property type="nucleotide sequence ID" value="NZ_JBHTMP010000070.1"/>
</dbReference>
<accession>A0ABW3YPS5</accession>
<keyword evidence="2" id="KW-1185">Reference proteome</keyword>
<evidence type="ECO:0000313" key="2">
    <source>
        <dbReference type="Proteomes" id="UP001597260"/>
    </source>
</evidence>
<evidence type="ECO:0000313" key="1">
    <source>
        <dbReference type="EMBL" id="MFD1325214.1"/>
    </source>
</evidence>
<comment type="caution">
    <text evidence="1">The sequence shown here is derived from an EMBL/GenBank/DDBJ whole genome shotgun (WGS) entry which is preliminary data.</text>
</comment>
<reference evidence="2" key="1">
    <citation type="journal article" date="2019" name="Int. J. Syst. Evol. Microbiol.">
        <title>The Global Catalogue of Microorganisms (GCM) 10K type strain sequencing project: providing services to taxonomists for standard genome sequencing and annotation.</title>
        <authorList>
            <consortium name="The Broad Institute Genomics Platform"/>
            <consortium name="The Broad Institute Genome Sequencing Center for Infectious Disease"/>
            <person name="Wu L."/>
            <person name="Ma J."/>
        </authorList>
    </citation>
    <scope>NUCLEOTIDE SEQUENCE [LARGE SCALE GENOMIC DNA]</scope>
    <source>
        <strain evidence="2">JCM 31037</strain>
    </source>
</reference>
<dbReference type="EMBL" id="JBHTMP010000070">
    <property type="protein sequence ID" value="MFD1325214.1"/>
    <property type="molecule type" value="Genomic_DNA"/>
</dbReference>
<organism evidence="1 2">
    <name type="scientific">Micromonospora sonneratiae</name>
    <dbReference type="NCBI Taxonomy" id="1184706"/>
    <lineage>
        <taxon>Bacteria</taxon>
        <taxon>Bacillati</taxon>
        <taxon>Actinomycetota</taxon>
        <taxon>Actinomycetes</taxon>
        <taxon>Micromonosporales</taxon>
        <taxon>Micromonosporaceae</taxon>
        <taxon>Micromonospora</taxon>
    </lineage>
</organism>
<dbReference type="Proteomes" id="UP001597260">
    <property type="component" value="Unassembled WGS sequence"/>
</dbReference>
<sequence>MEPGQPADTFQTVIEGIFGQGIQLIELVVEGAEGHDAVDGHVLGLVCMGRDLGLGLLTLCGGRGVVVDLREDVIQRCLVPEHEGGLVVQGIDDPRVGRAKVLGRPREVRGAPEQAEVQFVTVLRDGGQIDSGAMGRPGLGGLREGLERVLRTDPVEVVGVGAEKAPVVHADAVYSDGNLAEVYQRPRLAMTLVVTV</sequence>
<protein>
    <submittedName>
        <fullName evidence="1">Uncharacterized protein</fullName>
    </submittedName>
</protein>
<proteinExistence type="predicted"/>
<gene>
    <name evidence="1" type="ORF">ACFQ4H_29415</name>
</gene>